<evidence type="ECO:0000313" key="5">
    <source>
        <dbReference type="Proteomes" id="UP001595799"/>
    </source>
</evidence>
<feature type="chain" id="PRO_5046045440" evidence="2">
    <location>
        <begin position="25"/>
        <end position="163"/>
    </location>
</feature>
<evidence type="ECO:0000256" key="1">
    <source>
        <dbReference type="SAM" id="MobiDB-lite"/>
    </source>
</evidence>
<dbReference type="EMBL" id="JBHSCW010000010">
    <property type="protein sequence ID" value="MFC4352949.1"/>
    <property type="molecule type" value="Genomic_DNA"/>
</dbReference>
<feature type="signal peptide" evidence="2">
    <location>
        <begin position="1"/>
        <end position="24"/>
    </location>
</feature>
<keyword evidence="5" id="KW-1185">Reference proteome</keyword>
<evidence type="ECO:0000313" key="4">
    <source>
        <dbReference type="EMBL" id="MFC4352949.1"/>
    </source>
</evidence>
<proteinExistence type="predicted"/>
<comment type="caution">
    <text evidence="4">The sequence shown here is derived from an EMBL/GenBank/DDBJ whole genome shotgun (WGS) entry which is preliminary data.</text>
</comment>
<dbReference type="Pfam" id="PF16998">
    <property type="entry name" value="17kDa_Anti_2"/>
    <property type="match status" value="1"/>
</dbReference>
<name>A0ABV8UPB3_9PROT</name>
<protein>
    <submittedName>
        <fullName evidence="4">RT0821/Lpp0805 family surface protein</fullName>
    </submittedName>
</protein>
<dbReference type="Proteomes" id="UP001595799">
    <property type="component" value="Unassembled WGS sequence"/>
</dbReference>
<dbReference type="PROSITE" id="PS51257">
    <property type="entry name" value="PROKAR_LIPOPROTEIN"/>
    <property type="match status" value="1"/>
</dbReference>
<feature type="compositionally biased region" description="Polar residues" evidence="1">
    <location>
        <begin position="104"/>
        <end position="116"/>
    </location>
</feature>
<reference evidence="5" key="1">
    <citation type="journal article" date="2019" name="Int. J. Syst. Evol. Microbiol.">
        <title>The Global Catalogue of Microorganisms (GCM) 10K type strain sequencing project: providing services to taxonomists for standard genome sequencing and annotation.</title>
        <authorList>
            <consortium name="The Broad Institute Genomics Platform"/>
            <consortium name="The Broad Institute Genome Sequencing Center for Infectious Disease"/>
            <person name="Wu L."/>
            <person name="Ma J."/>
        </authorList>
    </citation>
    <scope>NUCLEOTIDE SEQUENCE [LARGE SCALE GENOMIC DNA]</scope>
    <source>
        <strain evidence="5">CECT 8472</strain>
    </source>
</reference>
<evidence type="ECO:0000256" key="2">
    <source>
        <dbReference type="SAM" id="SignalP"/>
    </source>
</evidence>
<gene>
    <name evidence="4" type="ORF">ACFOW6_15460</name>
</gene>
<evidence type="ECO:0000259" key="3">
    <source>
        <dbReference type="Pfam" id="PF16998"/>
    </source>
</evidence>
<dbReference type="RefSeq" id="WP_382423326.1">
    <property type="nucleotide sequence ID" value="NZ_JBHSCW010000010.1"/>
</dbReference>
<keyword evidence="2" id="KW-0732">Signal</keyword>
<dbReference type="PIRSF" id="PIRSF002721">
    <property type="entry name" value="Surface_antigen_Rickettsia"/>
    <property type="match status" value="1"/>
</dbReference>
<accession>A0ABV8UPB3</accession>
<sequence>MMYKKLLCALAMAAALVVAGCQQGQGPGTKQTVGGLGGAALGGLAGSQIAKDSSSSTRAFATGLGAVIGLIAGSEIGKSLDEADRQRAAQAQQQAAQAPMGEQITWNNPNSGNYGSYTPVRDGRTDDGRYCREFRETVTIDGQTETATGIACRQQDGTWRIQQ</sequence>
<dbReference type="InterPro" id="IPR016364">
    <property type="entry name" value="Surface_antigen_Rickettsia"/>
</dbReference>
<dbReference type="InterPro" id="IPR032635">
    <property type="entry name" value="Anti_2"/>
</dbReference>
<feature type="region of interest" description="Disordered" evidence="1">
    <location>
        <begin position="90"/>
        <end position="121"/>
    </location>
</feature>
<feature type="domain" description="Surface antigen" evidence="3">
    <location>
        <begin position="81"/>
        <end position="162"/>
    </location>
</feature>
<organism evidence="4 5">
    <name type="scientific">Fodinicurvata halophila</name>
    <dbReference type="NCBI Taxonomy" id="1419723"/>
    <lineage>
        <taxon>Bacteria</taxon>
        <taxon>Pseudomonadati</taxon>
        <taxon>Pseudomonadota</taxon>
        <taxon>Alphaproteobacteria</taxon>
        <taxon>Rhodospirillales</taxon>
        <taxon>Rhodovibrionaceae</taxon>
        <taxon>Fodinicurvata</taxon>
    </lineage>
</organism>